<evidence type="ECO:0000256" key="3">
    <source>
        <dbReference type="ARBA" id="ARBA00022737"/>
    </source>
</evidence>
<evidence type="ECO:0000313" key="5">
    <source>
        <dbReference type="EMBL" id="KAF2078219.1"/>
    </source>
</evidence>
<dbReference type="EMBL" id="AJWJ01000009">
    <property type="protein sequence ID" value="KAF2078219.1"/>
    <property type="molecule type" value="Genomic_DNA"/>
</dbReference>
<evidence type="ECO:0000256" key="2">
    <source>
        <dbReference type="ARBA" id="ARBA00022574"/>
    </source>
</evidence>
<dbReference type="SMART" id="SM00320">
    <property type="entry name" value="WD40"/>
    <property type="match status" value="5"/>
</dbReference>
<keyword evidence="6" id="KW-1185">Reference proteome</keyword>
<sequence length="633" mass="72160">MSTEFSLSPISCLELDKLGVYIAIGYSNGSVAIVKLLNSKLHQQQQGYTSFTTNSNNQYRDNDSNSSNVDQHYQQYVKNKISTSTKKQTTGFKRKKRYILDDEEQDDGDQDDQDSSDNNNGYDGGHGDDTDEDDYISSSGGEDQQQFVMDLDDDYIKHHDKLLKTITSTATPLIIKQTPSPSPPQPTTTSTIPIDFLNNTEYQVLCYFQAHDTQVIQIRWCKEHSRALLFLTTSVSSTILWRLQESMPSSCGALKPIFSTTPNVHSNIPSSTSSSSSSTTTPKNRIKFNLKRLFQHEEIFNINSISLNSDGNTFLSSDELRVYLWDLNQSQYLTIVDLKPDSMQLLQEIIRVTEFHPNQCNYLIIGSSRGSLKLCDMRSSSLINGYAKVFQPKQQNQTIFSDYIDSVLDLKFSNDGRYIVSRNLDTVSIWDINMDHQPFATYNLYNEEYLLSSLYDMYESSYFVDKFQCSFINSTEIITGSYDNKCLIWNPFTSSTSIIQLEKQSFDQDFINLTQNELIQELSPFKNTRSSSNNNSNNSYQHLTNDQAISSYSRLYYSSNFYNIQLSSLSSLLSSSSNSNHSINNSGSSKQQQQQQQLTINNHKQKLQYISTCYSNSTNSLVMSSNNHLFVYK</sequence>
<comment type="similarity">
    <text evidence="1">Belongs to the phosphatase 2A regulatory subunit B family.</text>
</comment>
<dbReference type="Gene3D" id="2.130.10.10">
    <property type="entry name" value="YVTN repeat-like/Quinoprotein amine dehydrogenase"/>
    <property type="match status" value="1"/>
</dbReference>
<dbReference type="AlphaFoldDB" id="A0A8J4Q4R1"/>
<dbReference type="InterPro" id="IPR000009">
    <property type="entry name" value="PP2A_PR55"/>
</dbReference>
<keyword evidence="2" id="KW-0853">WD repeat</keyword>
<feature type="region of interest" description="Disordered" evidence="4">
    <location>
        <begin position="95"/>
        <end position="141"/>
    </location>
</feature>
<reference evidence="5" key="1">
    <citation type="submission" date="2020-01" db="EMBL/GenBank/DDBJ databases">
        <title>Development of genomics and gene disruption for Polysphondylium violaceum indicates a role for the polyketide synthase stlB in stalk morphogenesis.</title>
        <authorList>
            <person name="Narita B."/>
            <person name="Kawabe Y."/>
            <person name="Kin K."/>
            <person name="Saito T."/>
            <person name="Gibbs R."/>
            <person name="Kuspa A."/>
            <person name="Muzny D."/>
            <person name="Queller D."/>
            <person name="Richards S."/>
            <person name="Strassman J."/>
            <person name="Sucgang R."/>
            <person name="Worley K."/>
            <person name="Schaap P."/>
        </authorList>
    </citation>
    <scope>NUCLEOTIDE SEQUENCE</scope>
    <source>
        <strain evidence="5">QSvi11</strain>
    </source>
</reference>
<dbReference type="Proteomes" id="UP000695562">
    <property type="component" value="Unassembled WGS sequence"/>
</dbReference>
<keyword evidence="3" id="KW-0677">Repeat</keyword>
<feature type="compositionally biased region" description="Acidic residues" evidence="4">
    <location>
        <begin position="101"/>
        <end position="115"/>
    </location>
</feature>
<feature type="region of interest" description="Disordered" evidence="4">
    <location>
        <begin position="48"/>
        <end position="69"/>
    </location>
</feature>
<accession>A0A8J4Q4R1</accession>
<evidence type="ECO:0008006" key="7">
    <source>
        <dbReference type="Google" id="ProtNLM"/>
    </source>
</evidence>
<gene>
    <name evidence="5" type="ORF">CYY_000509</name>
</gene>
<evidence type="ECO:0000256" key="4">
    <source>
        <dbReference type="SAM" id="MobiDB-lite"/>
    </source>
</evidence>
<dbReference type="PANTHER" id="PTHR11871">
    <property type="entry name" value="PROTEIN PHOSPHATASE PP2A REGULATORY SUBUNIT B"/>
    <property type="match status" value="1"/>
</dbReference>
<evidence type="ECO:0000256" key="1">
    <source>
        <dbReference type="ARBA" id="ARBA00008259"/>
    </source>
</evidence>
<dbReference type="SUPFAM" id="SSF101908">
    <property type="entry name" value="Putative isomerase YbhE"/>
    <property type="match status" value="1"/>
</dbReference>
<dbReference type="GO" id="GO:0000159">
    <property type="term" value="C:protein phosphatase type 2A complex"/>
    <property type="evidence" value="ECO:0007669"/>
    <property type="project" value="InterPro"/>
</dbReference>
<proteinExistence type="inferred from homology"/>
<dbReference type="PIRSF" id="PIRSF037309">
    <property type="entry name" value="PP2A_PR55"/>
    <property type="match status" value="1"/>
</dbReference>
<organism evidence="5 6">
    <name type="scientific">Polysphondylium violaceum</name>
    <dbReference type="NCBI Taxonomy" id="133409"/>
    <lineage>
        <taxon>Eukaryota</taxon>
        <taxon>Amoebozoa</taxon>
        <taxon>Evosea</taxon>
        <taxon>Eumycetozoa</taxon>
        <taxon>Dictyostelia</taxon>
        <taxon>Dictyosteliales</taxon>
        <taxon>Dictyosteliaceae</taxon>
        <taxon>Polysphondylium</taxon>
    </lineage>
</organism>
<dbReference type="GO" id="GO:0019888">
    <property type="term" value="F:protein phosphatase regulator activity"/>
    <property type="evidence" value="ECO:0007669"/>
    <property type="project" value="InterPro"/>
</dbReference>
<protein>
    <recommendedName>
        <fullName evidence="7">WD40 repeat-containing protein</fullName>
    </recommendedName>
</protein>
<dbReference type="InterPro" id="IPR015943">
    <property type="entry name" value="WD40/YVTN_repeat-like_dom_sf"/>
</dbReference>
<dbReference type="OrthoDB" id="6274823at2759"/>
<dbReference type="InterPro" id="IPR001680">
    <property type="entry name" value="WD40_rpt"/>
</dbReference>
<name>A0A8J4Q4R1_9MYCE</name>
<evidence type="ECO:0000313" key="6">
    <source>
        <dbReference type="Proteomes" id="UP000695562"/>
    </source>
</evidence>
<comment type="caution">
    <text evidence="5">The sequence shown here is derived from an EMBL/GenBank/DDBJ whole genome shotgun (WGS) entry which is preliminary data.</text>
</comment>